<dbReference type="AlphaFoldDB" id="A0A9P5ZAE5"/>
<accession>A0A9P5ZAE5</accession>
<dbReference type="EMBL" id="MU155156">
    <property type="protein sequence ID" value="KAF9483215.1"/>
    <property type="molecule type" value="Genomic_DNA"/>
</dbReference>
<feature type="compositionally biased region" description="Low complexity" evidence="1">
    <location>
        <begin position="35"/>
        <end position="56"/>
    </location>
</feature>
<evidence type="ECO:0000313" key="3">
    <source>
        <dbReference type="Proteomes" id="UP000807469"/>
    </source>
</evidence>
<feature type="region of interest" description="Disordered" evidence="1">
    <location>
        <begin position="164"/>
        <end position="319"/>
    </location>
</feature>
<comment type="caution">
    <text evidence="2">The sequence shown here is derived from an EMBL/GenBank/DDBJ whole genome shotgun (WGS) entry which is preliminary data.</text>
</comment>
<sequence length="424" mass="46631">MSARQPFFPQAPARSDSRANFVPDPTNSLHAGAKPNVEQPDQVQQQQQRRQSVNNPFSNRQDKPKPATSGLAMLAKRPSGSAGGKGGMTPGAARPDTADPYAVNANGRGFQANGAMPMPHVPLMAPTPQKPARTSSTLLTQNASSISGSASPVAFKVPFASDPKISDKDAGKNAHISTSDVNSTFKSPNDDFGAQNIRFRPASRANGPQRVPMDQGPAMLNAYNKRAREEDELDEMPPANQAKRFKSRDHSEEQDMRNKTRSPNTDRPSSGLSHSMSRSERTSPDSHRHPVQEYQPDPSPPNFKGYSQYEQGIMPQSTPEMSPLQKLLGTDPDAYVKNHMGEYEEMIGRWQGCTIEEWKAGANEIAADYHKLLDHVKIYVDTKLKLYGTFHANVRSHNATLDERKKDLDGARKKLLHESGTVLK</sequence>
<proteinExistence type="predicted"/>
<feature type="compositionally biased region" description="Basic and acidic residues" evidence="1">
    <location>
        <begin position="248"/>
        <end position="258"/>
    </location>
</feature>
<name>A0A9P5ZAE5_9AGAR</name>
<feature type="region of interest" description="Disordered" evidence="1">
    <location>
        <begin position="1"/>
        <end position="138"/>
    </location>
</feature>
<feature type="compositionally biased region" description="Polar residues" evidence="1">
    <location>
        <begin position="261"/>
        <end position="276"/>
    </location>
</feature>
<evidence type="ECO:0000313" key="2">
    <source>
        <dbReference type="EMBL" id="KAF9483215.1"/>
    </source>
</evidence>
<feature type="compositionally biased region" description="Polar residues" evidence="1">
    <location>
        <begin position="308"/>
        <end position="319"/>
    </location>
</feature>
<reference evidence="2" key="1">
    <citation type="submission" date="2020-11" db="EMBL/GenBank/DDBJ databases">
        <authorList>
            <consortium name="DOE Joint Genome Institute"/>
            <person name="Ahrendt S."/>
            <person name="Riley R."/>
            <person name="Andreopoulos W."/>
            <person name="Labutti K."/>
            <person name="Pangilinan J."/>
            <person name="Ruiz-Duenas F.J."/>
            <person name="Barrasa J.M."/>
            <person name="Sanchez-Garcia M."/>
            <person name="Camarero S."/>
            <person name="Miyauchi S."/>
            <person name="Serrano A."/>
            <person name="Linde D."/>
            <person name="Babiker R."/>
            <person name="Drula E."/>
            <person name="Ayuso-Fernandez I."/>
            <person name="Pacheco R."/>
            <person name="Padilla G."/>
            <person name="Ferreira P."/>
            <person name="Barriuso J."/>
            <person name="Kellner H."/>
            <person name="Castanera R."/>
            <person name="Alfaro M."/>
            <person name="Ramirez L."/>
            <person name="Pisabarro A.G."/>
            <person name="Kuo A."/>
            <person name="Tritt A."/>
            <person name="Lipzen A."/>
            <person name="He G."/>
            <person name="Yan M."/>
            <person name="Ng V."/>
            <person name="Cullen D."/>
            <person name="Martin F."/>
            <person name="Rosso M.-N."/>
            <person name="Henrissat B."/>
            <person name="Hibbett D."/>
            <person name="Martinez A.T."/>
            <person name="Grigoriev I.V."/>
        </authorList>
    </citation>
    <scope>NUCLEOTIDE SEQUENCE</scope>
    <source>
        <strain evidence="2">CIRM-BRFM 674</strain>
    </source>
</reference>
<evidence type="ECO:0008006" key="4">
    <source>
        <dbReference type="Google" id="ProtNLM"/>
    </source>
</evidence>
<feature type="compositionally biased region" description="Polar residues" evidence="1">
    <location>
        <begin position="175"/>
        <end position="187"/>
    </location>
</feature>
<dbReference type="Proteomes" id="UP000807469">
    <property type="component" value="Unassembled WGS sequence"/>
</dbReference>
<keyword evidence="3" id="KW-1185">Reference proteome</keyword>
<feature type="compositionally biased region" description="Basic and acidic residues" evidence="1">
    <location>
        <begin position="277"/>
        <end position="291"/>
    </location>
</feature>
<organism evidence="2 3">
    <name type="scientific">Pholiota conissans</name>
    <dbReference type="NCBI Taxonomy" id="109636"/>
    <lineage>
        <taxon>Eukaryota</taxon>
        <taxon>Fungi</taxon>
        <taxon>Dikarya</taxon>
        <taxon>Basidiomycota</taxon>
        <taxon>Agaricomycotina</taxon>
        <taxon>Agaricomycetes</taxon>
        <taxon>Agaricomycetidae</taxon>
        <taxon>Agaricales</taxon>
        <taxon>Agaricineae</taxon>
        <taxon>Strophariaceae</taxon>
        <taxon>Pholiota</taxon>
    </lineage>
</organism>
<gene>
    <name evidence="2" type="ORF">BDN70DRAFT_929389</name>
</gene>
<evidence type="ECO:0000256" key="1">
    <source>
        <dbReference type="SAM" id="MobiDB-lite"/>
    </source>
</evidence>
<protein>
    <recommendedName>
        <fullName evidence="4">Extracellular mutant protein 11 C-terminal domain-containing protein</fullName>
    </recommendedName>
</protein>
<dbReference type="OrthoDB" id="3261714at2759"/>